<evidence type="ECO:0000313" key="7">
    <source>
        <dbReference type="EMBL" id="MBV7670017.1"/>
    </source>
</evidence>
<comment type="caution">
    <text evidence="7">The sequence shown here is derived from an EMBL/GenBank/DDBJ whole genome shotgun (WGS) entry which is preliminary data.</text>
</comment>
<dbReference type="GO" id="GO:0016491">
    <property type="term" value="F:oxidoreductase activity"/>
    <property type="evidence" value="ECO:0007669"/>
    <property type="project" value="UniProtKB-KW"/>
</dbReference>
<evidence type="ECO:0000313" key="8">
    <source>
        <dbReference type="Proteomes" id="UP000735541"/>
    </source>
</evidence>
<organism evidence="7 8">
    <name type="scientific">Streptomyces halstedii</name>
    <dbReference type="NCBI Taxonomy" id="1944"/>
    <lineage>
        <taxon>Bacteria</taxon>
        <taxon>Bacillati</taxon>
        <taxon>Actinomycetota</taxon>
        <taxon>Actinomycetes</taxon>
        <taxon>Kitasatosporales</taxon>
        <taxon>Streptomycetaceae</taxon>
        <taxon>Streptomyces</taxon>
    </lineage>
</organism>
<proteinExistence type="inferred from homology"/>
<keyword evidence="4 7" id="KW-0560">Oxidoreductase</keyword>
<comment type="cofactor">
    <cofactor evidence="1">
        <name>FAD</name>
        <dbReference type="ChEBI" id="CHEBI:57692"/>
    </cofactor>
</comment>
<dbReference type="Gene3D" id="3.50.50.60">
    <property type="entry name" value="FAD/NAD(P)-binding domain"/>
    <property type="match status" value="1"/>
</dbReference>
<keyword evidence="2" id="KW-0285">Flavoprotein</keyword>
<keyword evidence="3" id="KW-0274">FAD</keyword>
<evidence type="ECO:0000256" key="1">
    <source>
        <dbReference type="ARBA" id="ARBA00001974"/>
    </source>
</evidence>
<dbReference type="Pfam" id="PF01266">
    <property type="entry name" value="DAO"/>
    <property type="match status" value="1"/>
</dbReference>
<reference evidence="7 8" key="1">
    <citation type="submission" date="2021-07" db="EMBL/GenBank/DDBJ databases">
        <title>Sequencing Streptomyces halstedii LGO-A4 genome an citrus endophytic actinomycete.</title>
        <authorList>
            <person name="Samborskyy M."/>
            <person name="Scott N."/>
            <person name="Deglau R."/>
            <person name="Dickens S."/>
            <person name="Oliveira L.G."/>
        </authorList>
    </citation>
    <scope>NUCLEOTIDE SEQUENCE [LARGE SCALE GENOMIC DNA]</scope>
    <source>
        <strain evidence="7 8">LGO-A4</strain>
    </source>
</reference>
<evidence type="ECO:0000256" key="4">
    <source>
        <dbReference type="ARBA" id="ARBA00023002"/>
    </source>
</evidence>
<feature type="domain" description="FAD dependent oxidoreductase" evidence="6">
    <location>
        <begin position="10"/>
        <end position="396"/>
    </location>
</feature>
<dbReference type="PANTHER" id="PTHR43104">
    <property type="entry name" value="L-2-HYDROXYGLUTARATE DEHYDROGENASE, MITOCHONDRIAL"/>
    <property type="match status" value="1"/>
</dbReference>
<dbReference type="NCBIfam" id="NF008726">
    <property type="entry name" value="PRK11728.1"/>
    <property type="match status" value="1"/>
</dbReference>
<dbReference type="Gene3D" id="3.30.9.10">
    <property type="entry name" value="D-Amino Acid Oxidase, subunit A, domain 2"/>
    <property type="match status" value="1"/>
</dbReference>
<evidence type="ECO:0000256" key="5">
    <source>
        <dbReference type="ARBA" id="ARBA00037941"/>
    </source>
</evidence>
<dbReference type="InterPro" id="IPR036188">
    <property type="entry name" value="FAD/NAD-bd_sf"/>
</dbReference>
<sequence>MVTHAAYDCDVLVVGGGIVGLSSAYALTRTAPGTRVTVLEKEPGPAARTGPGGGVVHTGIQHAPGSLQARWTVRGAAELAGFCAEHGIAHRVTGKLIVATAGGELPRLHGLVQRGRAHGLPVRELGPAQIAEYEPGVRGLAAIRVGTGGVCDFASVTARLTAEVTAAGGRVRYGAEVVAVDRRPWGIAVRTSDGRVVRARTLVNCAGPSSDRIARLTGDTPGVRTVLLREASYELAAPDPVRALVHQVPDPAWRHPGARLTRGLDGTVRVGPATVPARADTGYARPAARLREPASVLGGPGSWRTALRHRRHDADEAHGSLSRRAVARAVARLLPGVSEDDLRPAPSGVRTQALLRDGTPVDDFLLRDAPHAVHVLHAPPTAATASLPLGREVARRALLRAHATGWKPPAVESGHCV</sequence>
<comment type="similarity">
    <text evidence="5">Belongs to the L2HGDH family.</text>
</comment>
<evidence type="ECO:0000259" key="6">
    <source>
        <dbReference type="Pfam" id="PF01266"/>
    </source>
</evidence>
<protein>
    <submittedName>
        <fullName evidence="7">L-2-hydroxyglutarate oxidase</fullName>
        <ecNumber evidence="7">1.1.3.-</ecNumber>
    </submittedName>
</protein>
<dbReference type="PANTHER" id="PTHR43104:SF2">
    <property type="entry name" value="L-2-HYDROXYGLUTARATE DEHYDROGENASE, MITOCHONDRIAL"/>
    <property type="match status" value="1"/>
</dbReference>
<gene>
    <name evidence="7" type="primary">lhgO</name>
    <name evidence="7" type="ORF">STHAL_11105</name>
</gene>
<keyword evidence="8" id="KW-1185">Reference proteome</keyword>
<dbReference type="SUPFAM" id="SSF51905">
    <property type="entry name" value="FAD/NAD(P)-binding domain"/>
    <property type="match status" value="1"/>
</dbReference>
<name>A0ABS6TPA0_STRHA</name>
<accession>A0ABS6TPA0</accession>
<dbReference type="RefSeq" id="WP_228868468.1">
    <property type="nucleotide sequence ID" value="NZ_JAHUVW010000001.1"/>
</dbReference>
<dbReference type="EMBL" id="JAHUVW010000001">
    <property type="protein sequence ID" value="MBV7670017.1"/>
    <property type="molecule type" value="Genomic_DNA"/>
</dbReference>
<dbReference type="EC" id="1.1.3.-" evidence="7"/>
<dbReference type="InterPro" id="IPR006076">
    <property type="entry name" value="FAD-dep_OxRdtase"/>
</dbReference>
<evidence type="ECO:0000256" key="3">
    <source>
        <dbReference type="ARBA" id="ARBA00022827"/>
    </source>
</evidence>
<evidence type="ECO:0000256" key="2">
    <source>
        <dbReference type="ARBA" id="ARBA00022630"/>
    </source>
</evidence>
<dbReference type="Proteomes" id="UP000735541">
    <property type="component" value="Unassembled WGS sequence"/>
</dbReference>